<dbReference type="Proteomes" id="UP000073601">
    <property type="component" value="Unassembled WGS sequence"/>
</dbReference>
<organism evidence="3 4">
    <name type="scientific">Grimontia marina</name>
    <dbReference type="NCBI Taxonomy" id="646534"/>
    <lineage>
        <taxon>Bacteria</taxon>
        <taxon>Pseudomonadati</taxon>
        <taxon>Pseudomonadota</taxon>
        <taxon>Gammaproteobacteria</taxon>
        <taxon>Vibrionales</taxon>
        <taxon>Vibrionaceae</taxon>
        <taxon>Grimontia</taxon>
    </lineage>
</organism>
<keyword evidence="1" id="KW-1133">Transmembrane helix</keyword>
<proteinExistence type="predicted"/>
<sequence length="224" mass="24028">MPVTDLFAAFTVGLLGAGHCLGMCGGVAAAVSIGTPQNQHKLPFLLFYNGGRLFSYGIIGAIAGGLVSGVMSVTLVTQELLWLRLVAAIMMILLALYIGRFWNGLAYIERLGQLLWKRVSPLSSKLLPLKSPFAALPFGMLWGWLPCGLVYSALSWAAVAGNALDGLLIMLAFGLGTLPAMILVGSAAEVTRNLLNNLIFRRLSSLILLMYGIITAYSVYNQLY</sequence>
<keyword evidence="1" id="KW-0472">Membrane</keyword>
<dbReference type="Pfam" id="PF13386">
    <property type="entry name" value="DsbD_2"/>
    <property type="match status" value="1"/>
</dbReference>
<dbReference type="InterPro" id="IPR039447">
    <property type="entry name" value="UreH-like_TM_dom"/>
</dbReference>
<protein>
    <recommendedName>
        <fullName evidence="2">Urease accessory protein UreH-like transmembrane domain-containing protein</fullName>
    </recommendedName>
</protein>
<feature type="transmembrane region" description="Helical" evidence="1">
    <location>
        <begin position="166"/>
        <end position="187"/>
    </location>
</feature>
<feature type="transmembrane region" description="Helical" evidence="1">
    <location>
        <begin position="199"/>
        <end position="220"/>
    </location>
</feature>
<feature type="transmembrane region" description="Helical" evidence="1">
    <location>
        <begin position="81"/>
        <end position="102"/>
    </location>
</feature>
<dbReference type="PANTHER" id="PTHR42208:SF1">
    <property type="entry name" value="HEAVY METAL TRANSPORTER"/>
    <property type="match status" value="1"/>
</dbReference>
<feature type="transmembrane region" description="Helical" evidence="1">
    <location>
        <begin position="53"/>
        <end position="74"/>
    </location>
</feature>
<evidence type="ECO:0000313" key="4">
    <source>
        <dbReference type="Proteomes" id="UP000073601"/>
    </source>
</evidence>
<keyword evidence="1" id="KW-0812">Transmembrane</keyword>
<feature type="domain" description="Urease accessory protein UreH-like transmembrane" evidence="2">
    <location>
        <begin position="8"/>
        <end position="213"/>
    </location>
</feature>
<dbReference type="OrthoDB" id="9798690at2"/>
<dbReference type="AlphaFoldDB" id="A0A128EZE9"/>
<keyword evidence="4" id="KW-1185">Reference proteome</keyword>
<evidence type="ECO:0000313" key="3">
    <source>
        <dbReference type="EMBL" id="CZF79386.1"/>
    </source>
</evidence>
<reference evidence="4" key="1">
    <citation type="submission" date="2016-02" db="EMBL/GenBank/DDBJ databases">
        <authorList>
            <person name="Rodrigo-Torres Lidia"/>
            <person name="Arahal R.David."/>
        </authorList>
    </citation>
    <scope>NUCLEOTIDE SEQUENCE [LARGE SCALE GENOMIC DNA]</scope>
    <source>
        <strain evidence="4">CECT 8713</strain>
    </source>
</reference>
<evidence type="ECO:0000259" key="2">
    <source>
        <dbReference type="Pfam" id="PF13386"/>
    </source>
</evidence>
<evidence type="ECO:0000256" key="1">
    <source>
        <dbReference type="SAM" id="Phobius"/>
    </source>
</evidence>
<name>A0A128EZE9_9GAMM</name>
<accession>A0A128EZE9</accession>
<gene>
    <name evidence="3" type="ORF">GMA8713_00950</name>
</gene>
<dbReference type="PANTHER" id="PTHR42208">
    <property type="entry name" value="HEAVY METAL TRANSPORTER-RELATED"/>
    <property type="match status" value="1"/>
</dbReference>
<dbReference type="EMBL" id="FIZY01000006">
    <property type="protein sequence ID" value="CZF79386.1"/>
    <property type="molecule type" value="Genomic_DNA"/>
</dbReference>
<feature type="transmembrane region" description="Helical" evidence="1">
    <location>
        <begin position="133"/>
        <end position="154"/>
    </location>
</feature>
<dbReference type="RefSeq" id="WP_062706323.1">
    <property type="nucleotide sequence ID" value="NZ_CAWRCI010000006.1"/>
</dbReference>